<accession>A0ABP7PKI3</accession>
<dbReference type="PIRSF" id="PIRSF000980">
    <property type="entry name" value="RecC"/>
    <property type="match status" value="1"/>
</dbReference>
<protein>
    <recommendedName>
        <fullName evidence="10">RecBCD enzyme subunit RecC</fullName>
    </recommendedName>
    <alternativeName>
        <fullName evidence="10">Exonuclease V subunit RecC</fullName>
        <shortName evidence="10">ExoV subunit RecC</shortName>
    </alternativeName>
    <alternativeName>
        <fullName evidence="10">Helicase/nuclease RecBCD subunit RecC</fullName>
    </alternativeName>
</protein>
<comment type="miscellaneous">
    <text evidence="10">In the RecBCD complex, RecB has a slow 3'-5' helicase, an exonuclease activity and loads RecA onto ssDNA, RecD has a fast 5'-3' helicase activity, while RecC stimulates the ATPase and processivity of the RecB helicase and contributes to recognition of the Chi site.</text>
</comment>
<feature type="domain" description="RecC C-terminal" evidence="11">
    <location>
        <begin position="796"/>
        <end position="1021"/>
    </location>
</feature>
<keyword evidence="1 10" id="KW-0540">Nuclease</keyword>
<evidence type="ECO:0000256" key="9">
    <source>
        <dbReference type="ARBA" id="ARBA00023204"/>
    </source>
</evidence>
<dbReference type="PANTHER" id="PTHR30591">
    <property type="entry name" value="RECBCD ENZYME SUBUNIT RECC"/>
    <property type="match status" value="1"/>
</dbReference>
<dbReference type="InterPro" id="IPR041500">
    <property type="entry name" value="RecC_C"/>
</dbReference>
<dbReference type="Gene3D" id="3.40.50.300">
    <property type="entry name" value="P-loop containing nucleotide triphosphate hydrolases"/>
    <property type="match status" value="2"/>
</dbReference>
<dbReference type="Pfam" id="PF04257">
    <property type="entry name" value="Exonuc_V_gamma"/>
    <property type="match status" value="1"/>
</dbReference>
<dbReference type="EMBL" id="BAAAZW010000009">
    <property type="protein sequence ID" value="GAA3967182.1"/>
    <property type="molecule type" value="Genomic_DNA"/>
</dbReference>
<dbReference type="PANTHER" id="PTHR30591:SF1">
    <property type="entry name" value="RECBCD ENZYME SUBUNIT RECC"/>
    <property type="match status" value="1"/>
</dbReference>
<keyword evidence="5 10" id="KW-0347">Helicase</keyword>
<evidence type="ECO:0000259" key="11">
    <source>
        <dbReference type="Pfam" id="PF17946"/>
    </source>
</evidence>
<evidence type="ECO:0000256" key="3">
    <source>
        <dbReference type="ARBA" id="ARBA00022763"/>
    </source>
</evidence>
<evidence type="ECO:0000256" key="10">
    <source>
        <dbReference type="HAMAP-Rule" id="MF_01486"/>
    </source>
</evidence>
<evidence type="ECO:0000313" key="12">
    <source>
        <dbReference type="EMBL" id="GAA3967182.1"/>
    </source>
</evidence>
<evidence type="ECO:0000313" key="13">
    <source>
        <dbReference type="Proteomes" id="UP001418444"/>
    </source>
</evidence>
<comment type="caution">
    <text evidence="12">The sequence shown here is derived from an EMBL/GenBank/DDBJ whole genome shotgun (WGS) entry which is preliminary data.</text>
</comment>
<dbReference type="InterPro" id="IPR013986">
    <property type="entry name" value="DExx_box_DNA_helicase_dom_sf"/>
</dbReference>
<organism evidence="12 13">
    <name type="scientific">Gordonia caeni</name>
    <dbReference type="NCBI Taxonomy" id="1007097"/>
    <lineage>
        <taxon>Bacteria</taxon>
        <taxon>Bacillati</taxon>
        <taxon>Actinomycetota</taxon>
        <taxon>Actinomycetes</taxon>
        <taxon>Mycobacteriales</taxon>
        <taxon>Gordoniaceae</taxon>
        <taxon>Gordonia</taxon>
    </lineage>
</organism>
<dbReference type="HAMAP" id="MF_01486">
    <property type="entry name" value="RecC"/>
    <property type="match status" value="1"/>
</dbReference>
<sequence>MLTVHRAERADVLAEVLAGQLAIPLPDPMQAEVVAVPAHGVERWLQQRLAVRLGAAGHGDGIAANIDFTSPRALLRRAVLATADDPTAAEAWYTDALVWPVLRVLDEHLDDARLHVLKSHLAGDERRGRRLSAASTIAGLISGYGWQRPSMLAEWAAGGDTDGTGRELPGPLLWQSWFWRLVRAEVGQPHLAEQLGDVVSRLRSDPGVVDLPERLEFFGPTRIPEALRAILEALAAEREVSLYLPHPSDALWRTIAADPPPIPRLRSADTDLRPEHPLLAALSRDVRELQEVLTPAIGDDVYHPLPTPASTTLLGTVQDGLRRDRLTRGDRLTADDTLEVHACHGPERQVEVLRDRLLRLFDEHPDLEPRDVLIMCPDVEHFAPLIQGAFGQTDLGHPGYALRVRLADRGLRETNEVLDVLASVLELAAGRVRSGDLLDLIGSPALRRRFALTDDELDTLAGWVERAGIRWGIDATQRDRFGLAGFPQGTAATGRDRLLLGVLAEESENQWLGVGLPLEGIESTKIDLVGRFAELIDRLAALLTAMDTPRSAQDWAELLVEAIDALTEPDRDTQWQRAQAVGMITDSLGSPGAHGVDLSLPDLRDLMDTLLAARPTRSNFCTGELTVCTLTPMRSVPHRAVVLLGMDTGSFPRAGAVDGDDILGLAPLVGERNRRDEDRQVFLEAISSATDHLLVFYTGSDPVTGSPVPPPVVVSELIETAEEVLDGETPGVVRRHTLHAFDERNFVVDDGQRPLSYDTALLAGARALSALTATGERGDRLPLLRAAALPPVDPSADIDLAELMDFFDKPTERFVRQRLGAMLPEHDQSHPDQLDVDLDGLQAWQIGNRYLTRFLAGEDPQALRAAELRRGTLPPFALGQRTLDPIEEKARAIGVAAQSQQTGRRDTVDVLVRLPDGRRLYGTVGDVFDQRLVAVNYSRLAPRHRLSAWIALLAIAAGSSRTVREAVVIGAVPGREPGAAISRLTLPEDPTAVLTLLVAVRDAGLRAPMWLPPMVADAAAGAYGRAGRVTSAMARVTGMKPWAFADRYCGLVLYDDPGRIPTAEELMALDDAEVFAALDPLLTPIQDANRFLRLADTVFGPLRRHEGNR</sequence>
<evidence type="ECO:0000256" key="5">
    <source>
        <dbReference type="ARBA" id="ARBA00022806"/>
    </source>
</evidence>
<evidence type="ECO:0000256" key="2">
    <source>
        <dbReference type="ARBA" id="ARBA00022741"/>
    </source>
</evidence>
<dbReference type="InterPro" id="IPR006697">
    <property type="entry name" value="RecC"/>
</dbReference>
<dbReference type="Gene3D" id="1.10.10.160">
    <property type="match status" value="1"/>
</dbReference>
<comment type="subunit">
    <text evidence="10">Heterotrimer of RecB, RecC and RecD. All subunits contribute to DNA-binding.</text>
</comment>
<dbReference type="InterPro" id="IPR027417">
    <property type="entry name" value="P-loop_NTPase"/>
</dbReference>
<keyword evidence="7 10" id="KW-0067">ATP-binding</keyword>
<comment type="similarity">
    <text evidence="10">Belongs to the RecC family.</text>
</comment>
<evidence type="ECO:0000256" key="8">
    <source>
        <dbReference type="ARBA" id="ARBA00023125"/>
    </source>
</evidence>
<reference evidence="13" key="1">
    <citation type="journal article" date="2019" name="Int. J. Syst. Evol. Microbiol.">
        <title>The Global Catalogue of Microorganisms (GCM) 10K type strain sequencing project: providing services to taxonomists for standard genome sequencing and annotation.</title>
        <authorList>
            <consortium name="The Broad Institute Genomics Platform"/>
            <consortium name="The Broad Institute Genome Sequencing Center for Infectious Disease"/>
            <person name="Wu L."/>
            <person name="Ma J."/>
        </authorList>
    </citation>
    <scope>NUCLEOTIDE SEQUENCE [LARGE SCALE GENOMIC DNA]</scope>
    <source>
        <strain evidence="13">JCM 16923</strain>
    </source>
</reference>
<dbReference type="Pfam" id="PF17946">
    <property type="entry name" value="RecC_C"/>
    <property type="match status" value="1"/>
</dbReference>
<keyword evidence="9 10" id="KW-0234">DNA repair</keyword>
<evidence type="ECO:0000256" key="7">
    <source>
        <dbReference type="ARBA" id="ARBA00022840"/>
    </source>
</evidence>
<dbReference type="Gene3D" id="3.40.50.10930">
    <property type="match status" value="1"/>
</dbReference>
<evidence type="ECO:0000256" key="6">
    <source>
        <dbReference type="ARBA" id="ARBA00022839"/>
    </source>
</evidence>
<dbReference type="RefSeq" id="WP_344785266.1">
    <property type="nucleotide sequence ID" value="NZ_BAAAZW010000009.1"/>
</dbReference>
<keyword evidence="3 10" id="KW-0227">DNA damage</keyword>
<keyword evidence="8 10" id="KW-0238">DNA-binding</keyword>
<gene>
    <name evidence="10 12" type="primary">recC</name>
    <name evidence="12" type="ORF">GCM10022231_30310</name>
</gene>
<keyword evidence="6 10" id="KW-0269">Exonuclease</keyword>
<evidence type="ECO:0000256" key="4">
    <source>
        <dbReference type="ARBA" id="ARBA00022801"/>
    </source>
</evidence>
<dbReference type="InterPro" id="IPR011335">
    <property type="entry name" value="Restrct_endonuc-II-like"/>
</dbReference>
<dbReference type="SUPFAM" id="SSF52980">
    <property type="entry name" value="Restriction endonuclease-like"/>
    <property type="match status" value="1"/>
</dbReference>
<keyword evidence="13" id="KW-1185">Reference proteome</keyword>
<comment type="function">
    <text evidence="10">A helicase/nuclease that prepares dsDNA breaks (DSB) for recombinational DNA repair. Binds to DSBs and unwinds DNA via a highly rapid and processive ATP-dependent bidirectional helicase activity. Unwinds dsDNA until it encounters a Chi (crossover hotspot instigator) sequence from the 3' direction. Cuts ssDNA a few nucleotides 3' to the Chi site. The properties and activities of the enzyme are changed at Chi. The Chi-altered holoenzyme produces a long 3'-ssDNA overhang and facilitates RecA-binding to the ssDNA for homologous DNA recombination and repair. Holoenzyme degrades any linearized DNA that is unable to undergo homologous recombination. In the holoenzyme this subunit recognizes the wild-type Chi sequence, and when added to isolated RecB increases its ATP-dependent helicase processivity.</text>
</comment>
<evidence type="ECO:0000256" key="1">
    <source>
        <dbReference type="ARBA" id="ARBA00022722"/>
    </source>
</evidence>
<dbReference type="Proteomes" id="UP001418444">
    <property type="component" value="Unassembled WGS sequence"/>
</dbReference>
<dbReference type="SUPFAM" id="SSF52540">
    <property type="entry name" value="P-loop containing nucleoside triphosphate hydrolases"/>
    <property type="match status" value="2"/>
</dbReference>
<dbReference type="Gene3D" id="1.10.10.990">
    <property type="match status" value="1"/>
</dbReference>
<keyword evidence="4 10" id="KW-0378">Hydrolase</keyword>
<name>A0ABP7PKI3_9ACTN</name>
<dbReference type="NCBIfam" id="TIGR01450">
    <property type="entry name" value="recC"/>
    <property type="match status" value="1"/>
</dbReference>
<keyword evidence="2 10" id="KW-0547">Nucleotide-binding</keyword>
<proteinExistence type="inferred from homology"/>